<dbReference type="STRING" id="468056.SAMN05443549_10332"/>
<sequence length="342" mass="35706">MNKTTLLPFCLFMLLISVGTTAQVGIGTTTPRGALEINSNTNGFVAPQVALTSTTISAPVVNPQDGGLPLAGTLVYNTSTAGDVTPGYYFWNGTAWTRLITSSPSWSLTGNSGTSAATNFMGTTDNNPLVFKTNNTEWMRVTPTGELAIGNIDPRATLDVTGTIYANNIGKNAFVLNSAGTNFGFLSNPSQNVWTLGYGTVVTTLATPVLSWTAGGKVGLGTATPTALLHLKDGHIKSEQTLVPTLTDITGLSVLGSASITSNSTDTKGLIDVTGTSIGTASVKVNFNISYTSAPIVMLTLANAAAQDYIVWVDAVTTTSFNINFKTSGSTVDPRFSYFVIE</sequence>
<dbReference type="Gene3D" id="2.60.40.2080">
    <property type="match status" value="1"/>
</dbReference>
<feature type="signal peptide" evidence="1">
    <location>
        <begin position="1"/>
        <end position="22"/>
    </location>
</feature>
<dbReference type="SUPFAM" id="SSF141086">
    <property type="entry name" value="Agglutinin HPA-like"/>
    <property type="match status" value="1"/>
</dbReference>
<dbReference type="GO" id="GO:0030246">
    <property type="term" value="F:carbohydrate binding"/>
    <property type="evidence" value="ECO:0007669"/>
    <property type="project" value="UniProtKB-KW"/>
</dbReference>
<feature type="chain" id="PRO_5013064651" evidence="1">
    <location>
        <begin position="23"/>
        <end position="342"/>
    </location>
</feature>
<proteinExistence type="predicted"/>
<gene>
    <name evidence="3" type="ORF">SAMN05443549_10332</name>
</gene>
<accession>A0A1M5ICV1</accession>
<evidence type="ECO:0000256" key="1">
    <source>
        <dbReference type="SAM" id="SignalP"/>
    </source>
</evidence>
<keyword evidence="1" id="KW-0732">Signal</keyword>
<reference evidence="4" key="1">
    <citation type="submission" date="2016-11" db="EMBL/GenBank/DDBJ databases">
        <authorList>
            <person name="Varghese N."/>
            <person name="Submissions S."/>
        </authorList>
    </citation>
    <scope>NUCLEOTIDE SEQUENCE [LARGE SCALE GENOMIC DNA]</scope>
    <source>
        <strain evidence="4">DSM 19978</strain>
    </source>
</reference>
<dbReference type="AlphaFoldDB" id="A0A1M5ICV1"/>
<organism evidence="3 4">
    <name type="scientific">Flavobacterium fluvii</name>
    <dbReference type="NCBI Taxonomy" id="468056"/>
    <lineage>
        <taxon>Bacteria</taxon>
        <taxon>Pseudomonadati</taxon>
        <taxon>Bacteroidota</taxon>
        <taxon>Flavobacteriia</taxon>
        <taxon>Flavobacteriales</taxon>
        <taxon>Flavobacteriaceae</taxon>
        <taxon>Flavobacterium</taxon>
    </lineage>
</organism>
<evidence type="ECO:0000259" key="2">
    <source>
        <dbReference type="Pfam" id="PF09458"/>
    </source>
</evidence>
<dbReference type="InterPro" id="IPR019019">
    <property type="entry name" value="H-type_lectin_domain"/>
</dbReference>
<keyword evidence="3" id="KW-0430">Lectin</keyword>
<dbReference type="Pfam" id="PF09458">
    <property type="entry name" value="H_lectin"/>
    <property type="match status" value="1"/>
</dbReference>
<protein>
    <submittedName>
        <fullName evidence="3">H-type lectin domain-containing protein</fullName>
    </submittedName>
</protein>
<name>A0A1M5ICV1_9FLAO</name>
<keyword evidence="4" id="KW-1185">Reference proteome</keyword>
<evidence type="ECO:0000313" key="3">
    <source>
        <dbReference type="EMBL" id="SHG26091.1"/>
    </source>
</evidence>
<dbReference type="Proteomes" id="UP000184516">
    <property type="component" value="Unassembled WGS sequence"/>
</dbReference>
<dbReference type="InterPro" id="IPR037221">
    <property type="entry name" value="H-type_lectin_dom_sf"/>
</dbReference>
<dbReference type="RefSeq" id="WP_141226104.1">
    <property type="nucleotide sequence ID" value="NZ_FQWB01000003.1"/>
</dbReference>
<dbReference type="GO" id="GO:0007155">
    <property type="term" value="P:cell adhesion"/>
    <property type="evidence" value="ECO:0007669"/>
    <property type="project" value="InterPro"/>
</dbReference>
<dbReference type="OrthoDB" id="1247310at2"/>
<feature type="domain" description="H-type lectin" evidence="2">
    <location>
        <begin position="283"/>
        <end position="331"/>
    </location>
</feature>
<evidence type="ECO:0000313" key="4">
    <source>
        <dbReference type="Proteomes" id="UP000184516"/>
    </source>
</evidence>
<dbReference type="EMBL" id="FQWB01000003">
    <property type="protein sequence ID" value="SHG26091.1"/>
    <property type="molecule type" value="Genomic_DNA"/>
</dbReference>